<dbReference type="GO" id="GO:0015658">
    <property type="term" value="F:branched-chain amino acid transmembrane transporter activity"/>
    <property type="evidence" value="ECO:0007669"/>
    <property type="project" value="InterPro"/>
</dbReference>
<feature type="transmembrane region" description="Helical" evidence="6">
    <location>
        <begin position="20"/>
        <end position="40"/>
    </location>
</feature>
<dbReference type="PANTHER" id="PTHR30482:SF10">
    <property type="entry name" value="HIGH-AFFINITY BRANCHED-CHAIN AMINO ACID TRANSPORT PROTEIN BRAE"/>
    <property type="match status" value="1"/>
</dbReference>
<feature type="transmembrane region" description="Helical" evidence="6">
    <location>
        <begin position="46"/>
        <end position="65"/>
    </location>
</feature>
<evidence type="ECO:0000256" key="3">
    <source>
        <dbReference type="ARBA" id="ARBA00022692"/>
    </source>
</evidence>
<dbReference type="GO" id="GO:0005886">
    <property type="term" value="C:plasma membrane"/>
    <property type="evidence" value="ECO:0007669"/>
    <property type="project" value="UniProtKB-SubCell"/>
</dbReference>
<evidence type="ECO:0000256" key="2">
    <source>
        <dbReference type="ARBA" id="ARBA00022475"/>
    </source>
</evidence>
<feature type="transmembrane region" description="Helical" evidence="6">
    <location>
        <begin position="77"/>
        <end position="95"/>
    </location>
</feature>
<keyword evidence="5 6" id="KW-0472">Membrane</keyword>
<dbReference type="RefSeq" id="WP_186873937.1">
    <property type="nucleotide sequence ID" value="NZ_JACOOR010000009.1"/>
</dbReference>
<feature type="transmembrane region" description="Helical" evidence="6">
    <location>
        <begin position="298"/>
        <end position="317"/>
    </location>
</feature>
<keyword evidence="4 6" id="KW-1133">Transmembrane helix</keyword>
<sequence length="338" mass="37202">MKKTSKLSACLSGFLKFAALHQKLFILGALTLAILFPFLITDRYVMRLAVVGFMYVMLSLGLNLVTGYMGQMSFGHAAFWGIGAYTAALLTKNLGLGTLPAFLAAAIVVGIFGFLLGLPVLKLKGYYLTIVTMGFCEIVRLVELNWMPVTNGPMGISGIPKFSFFGISFHTYRSFYFIILILVILTTLLIRRLIRSRFGLALKSIRDDDVVAEAMGVPIVRYKILAFVISSMIAGVAGAFYAQYITYIDPTSFTYNASQEMLVMVIFGGLGSIPGSFLGALALTILPELLRDLMEYRMLIYGVLMVVMMLVKPDGILGNVNFDYLKEQAAARKKEAVK</sequence>
<dbReference type="InterPro" id="IPR001851">
    <property type="entry name" value="ABC_transp_permease"/>
</dbReference>
<feature type="transmembrane region" description="Helical" evidence="6">
    <location>
        <begin position="175"/>
        <end position="194"/>
    </location>
</feature>
<dbReference type="InterPro" id="IPR043428">
    <property type="entry name" value="LivM-like"/>
</dbReference>
<comment type="subcellular location">
    <subcellularLocation>
        <location evidence="1">Cell membrane</location>
        <topology evidence="1">Multi-pass membrane protein</topology>
    </subcellularLocation>
</comment>
<protein>
    <submittedName>
        <fullName evidence="7">Branched-chain amino acid ABC transporter permease</fullName>
    </submittedName>
</protein>
<organism evidence="7 8">
    <name type="scientific">Anaerosacchariphilus hominis</name>
    <dbReference type="NCBI Taxonomy" id="2763017"/>
    <lineage>
        <taxon>Bacteria</taxon>
        <taxon>Bacillati</taxon>
        <taxon>Bacillota</taxon>
        <taxon>Clostridia</taxon>
        <taxon>Lachnospirales</taxon>
        <taxon>Lachnospiraceae</taxon>
        <taxon>Anaerosacchariphilus</taxon>
    </lineage>
</organism>
<dbReference type="EMBL" id="JACOOR010000009">
    <property type="protein sequence ID" value="MBC5661000.1"/>
    <property type="molecule type" value="Genomic_DNA"/>
</dbReference>
<feature type="transmembrane region" description="Helical" evidence="6">
    <location>
        <begin position="101"/>
        <end position="118"/>
    </location>
</feature>
<feature type="transmembrane region" description="Helical" evidence="6">
    <location>
        <begin position="262"/>
        <end position="286"/>
    </location>
</feature>
<reference evidence="7" key="1">
    <citation type="submission" date="2020-08" db="EMBL/GenBank/DDBJ databases">
        <title>Genome public.</title>
        <authorList>
            <person name="Liu C."/>
            <person name="Sun Q."/>
        </authorList>
    </citation>
    <scope>NUCLEOTIDE SEQUENCE</scope>
    <source>
        <strain evidence="7">NSJ-68</strain>
    </source>
</reference>
<feature type="transmembrane region" description="Helical" evidence="6">
    <location>
        <begin position="224"/>
        <end position="242"/>
    </location>
</feature>
<dbReference type="AlphaFoldDB" id="A0A923RQ47"/>
<accession>A0A923RQ47</accession>
<comment type="caution">
    <text evidence="7">The sequence shown here is derived from an EMBL/GenBank/DDBJ whole genome shotgun (WGS) entry which is preliminary data.</text>
</comment>
<evidence type="ECO:0000256" key="6">
    <source>
        <dbReference type="SAM" id="Phobius"/>
    </source>
</evidence>
<dbReference type="Pfam" id="PF02653">
    <property type="entry name" value="BPD_transp_2"/>
    <property type="match status" value="1"/>
</dbReference>
<keyword evidence="2" id="KW-1003">Cell membrane</keyword>
<evidence type="ECO:0000256" key="5">
    <source>
        <dbReference type="ARBA" id="ARBA00023136"/>
    </source>
</evidence>
<feature type="transmembrane region" description="Helical" evidence="6">
    <location>
        <begin position="125"/>
        <end position="142"/>
    </location>
</feature>
<keyword evidence="3 6" id="KW-0812">Transmembrane</keyword>
<evidence type="ECO:0000313" key="8">
    <source>
        <dbReference type="Proteomes" id="UP000649345"/>
    </source>
</evidence>
<gene>
    <name evidence="7" type="ORF">H8S44_14655</name>
</gene>
<proteinExistence type="predicted"/>
<evidence type="ECO:0000313" key="7">
    <source>
        <dbReference type="EMBL" id="MBC5661000.1"/>
    </source>
</evidence>
<keyword evidence="8" id="KW-1185">Reference proteome</keyword>
<evidence type="ECO:0000256" key="4">
    <source>
        <dbReference type="ARBA" id="ARBA00022989"/>
    </source>
</evidence>
<dbReference type="CDD" id="cd06581">
    <property type="entry name" value="TM_PBP1_LivM_like"/>
    <property type="match status" value="1"/>
</dbReference>
<evidence type="ECO:0000256" key="1">
    <source>
        <dbReference type="ARBA" id="ARBA00004651"/>
    </source>
</evidence>
<dbReference type="Proteomes" id="UP000649345">
    <property type="component" value="Unassembled WGS sequence"/>
</dbReference>
<dbReference type="PANTHER" id="PTHR30482">
    <property type="entry name" value="HIGH-AFFINITY BRANCHED-CHAIN AMINO ACID TRANSPORT SYSTEM PERMEASE"/>
    <property type="match status" value="1"/>
</dbReference>
<name>A0A923RQ47_9FIRM</name>